<reference evidence="7" key="1">
    <citation type="journal article" date="2019" name="Int. J. Syst. Evol. Microbiol.">
        <title>The Global Catalogue of Microorganisms (GCM) 10K type strain sequencing project: providing services to taxonomists for standard genome sequencing and annotation.</title>
        <authorList>
            <consortium name="The Broad Institute Genomics Platform"/>
            <consortium name="The Broad Institute Genome Sequencing Center for Infectious Disease"/>
            <person name="Wu L."/>
            <person name="Ma J."/>
        </authorList>
    </citation>
    <scope>NUCLEOTIDE SEQUENCE [LARGE SCALE GENOMIC DNA]</scope>
    <source>
        <strain evidence="7">CECT 8472</strain>
    </source>
</reference>
<proteinExistence type="predicted"/>
<dbReference type="InterPro" id="IPR036291">
    <property type="entry name" value="NAD(P)-bd_dom_sf"/>
</dbReference>
<dbReference type="Proteomes" id="UP001595799">
    <property type="component" value="Unassembled WGS sequence"/>
</dbReference>
<accession>A0ABV8UQD2</accession>
<dbReference type="PANTHER" id="PTHR43334:SF1">
    <property type="entry name" value="3-HYDROXYPROPIONATE--COA LIGASE [ADP-FORMING]"/>
    <property type="match status" value="1"/>
</dbReference>
<dbReference type="Gene3D" id="3.30.470.20">
    <property type="entry name" value="ATP-grasp fold, B domain"/>
    <property type="match status" value="1"/>
</dbReference>
<dbReference type="Pfam" id="PF13380">
    <property type="entry name" value="CoA_binding_2"/>
    <property type="match status" value="1"/>
</dbReference>
<dbReference type="InterPro" id="IPR016102">
    <property type="entry name" value="Succinyl-CoA_synth-like"/>
</dbReference>
<dbReference type="Gene3D" id="3.30.1490.20">
    <property type="entry name" value="ATP-grasp fold, A domain"/>
    <property type="match status" value="1"/>
</dbReference>
<dbReference type="EMBL" id="JBHSCW010000016">
    <property type="protein sequence ID" value="MFC4353435.1"/>
    <property type="molecule type" value="Genomic_DNA"/>
</dbReference>
<evidence type="ECO:0000313" key="6">
    <source>
        <dbReference type="EMBL" id="MFC4353435.1"/>
    </source>
</evidence>
<dbReference type="InterPro" id="IPR013815">
    <property type="entry name" value="ATP_grasp_subdomain_1"/>
</dbReference>
<dbReference type="Gene3D" id="3.40.50.720">
    <property type="entry name" value="NAD(P)-binding Rossmann-like Domain"/>
    <property type="match status" value="1"/>
</dbReference>
<gene>
    <name evidence="6" type="ORF">ACFOW6_17975</name>
</gene>
<evidence type="ECO:0000256" key="4">
    <source>
        <dbReference type="ARBA" id="ARBA00022840"/>
    </source>
</evidence>
<keyword evidence="7" id="KW-1185">Reference proteome</keyword>
<dbReference type="SUPFAM" id="SSF56059">
    <property type="entry name" value="Glutathione synthetase ATP-binding domain-like"/>
    <property type="match status" value="1"/>
</dbReference>
<evidence type="ECO:0000256" key="3">
    <source>
        <dbReference type="ARBA" id="ARBA00022741"/>
    </source>
</evidence>
<evidence type="ECO:0000256" key="1">
    <source>
        <dbReference type="ARBA" id="ARBA00022532"/>
    </source>
</evidence>
<dbReference type="InterPro" id="IPR032875">
    <property type="entry name" value="Succ_CoA_lig_flav_dom"/>
</dbReference>
<dbReference type="Pfam" id="PF13549">
    <property type="entry name" value="ATP-grasp_5"/>
    <property type="match status" value="1"/>
</dbReference>
<evidence type="ECO:0000313" key="7">
    <source>
        <dbReference type="Proteomes" id="UP001595799"/>
    </source>
</evidence>
<dbReference type="SMART" id="SM00881">
    <property type="entry name" value="CoA_binding"/>
    <property type="match status" value="1"/>
</dbReference>
<protein>
    <submittedName>
        <fullName evidence="6">Acetate--CoA ligase family protein</fullName>
    </submittedName>
</protein>
<dbReference type="InterPro" id="IPR051538">
    <property type="entry name" value="Acyl-CoA_Synth/Transferase"/>
</dbReference>
<keyword evidence="4" id="KW-0067">ATP-binding</keyword>
<keyword evidence="3" id="KW-0547">Nucleotide-binding</keyword>
<dbReference type="RefSeq" id="WP_382423810.1">
    <property type="nucleotide sequence ID" value="NZ_JBHSCW010000016.1"/>
</dbReference>
<evidence type="ECO:0000259" key="5">
    <source>
        <dbReference type="SMART" id="SM00881"/>
    </source>
</evidence>
<feature type="domain" description="CoA-binding" evidence="5">
    <location>
        <begin position="10"/>
        <end position="105"/>
    </location>
</feature>
<dbReference type="InterPro" id="IPR003781">
    <property type="entry name" value="CoA-bd"/>
</dbReference>
<keyword evidence="2 6" id="KW-0436">Ligase</keyword>
<organism evidence="6 7">
    <name type="scientific">Fodinicurvata halophila</name>
    <dbReference type="NCBI Taxonomy" id="1419723"/>
    <lineage>
        <taxon>Bacteria</taxon>
        <taxon>Pseudomonadati</taxon>
        <taxon>Pseudomonadota</taxon>
        <taxon>Alphaproteobacteria</taxon>
        <taxon>Rhodospirillales</taxon>
        <taxon>Rhodovibrionaceae</taxon>
        <taxon>Fodinicurvata</taxon>
    </lineage>
</organism>
<dbReference type="SUPFAM" id="SSF51735">
    <property type="entry name" value="NAD(P)-binding Rossmann-fold domains"/>
    <property type="match status" value="1"/>
</dbReference>
<dbReference type="PANTHER" id="PTHR43334">
    <property type="entry name" value="ACETATE--COA LIGASE [ADP-FORMING]"/>
    <property type="match status" value="1"/>
</dbReference>
<dbReference type="GO" id="GO:0016874">
    <property type="term" value="F:ligase activity"/>
    <property type="evidence" value="ECO:0007669"/>
    <property type="project" value="UniProtKB-KW"/>
</dbReference>
<sequence>MRATRLSDCVFKPASVALVGASGDPNKTTARPFQFLQKHGFQGRIHVVNPRQKEVFGHPTVPSIEDLPETPDHAYILLNTDGAMEAARYCAERGVPVVSILASGFSESGAEGLAREQELRALVRETGTRIIGPNCLGVVNTHNGMSLTANAAFFEPRLDPGRFMLVSQSGSMLGSLLSRAQDRGLGFSRIVSVGNEVDMDIGTLSMGSVDDPEVEGFLLFLETIRHAESLTQFAAAAHAAGKPVLAYKLGRSSEGQELAVSHTGAMLSDDNVADTFLRDNGVARVTHLESLFESAPLFAGWSKAPRRRGTVGVVTTTGGGAAMVVDQLGVEGISVVGPTEGTLSKLAEAGLEVGPGRIIDLTLAGANYDAMTAALKVLRNAQEFDVLIVVIGSSARTMPQQTIQPILDGEDNGKPLAAFVVPEAPHALRLMADAGIPAFRTPEACADAVGAFLDVRAPRLPARTVNRYEGARNSLSEKAAMDLFASLGVPATQSLELAVTAAVPENLPFPYPVVAKALSDELSHKTEAGGVVLNIEGPEELRAAIENISLNVRERAGIDVEQVLIAPQVKGMADLLLGYADDPQVGPVVILSQGGVLAELSKERIIRLAPVDEATALEMIDSLTIAPTLKGYRGGAPADIKALVRTIIAFSRIAEHPKRAILEAEINPLSIQAEGAGVIPLDALAVLASDR</sequence>
<evidence type="ECO:0000256" key="2">
    <source>
        <dbReference type="ARBA" id="ARBA00022598"/>
    </source>
</evidence>
<keyword evidence="1" id="KW-0816">Tricarboxylic acid cycle</keyword>
<comment type="caution">
    <text evidence="6">The sequence shown here is derived from an EMBL/GenBank/DDBJ whole genome shotgun (WGS) entry which is preliminary data.</text>
</comment>
<name>A0ABV8UQD2_9PROT</name>
<dbReference type="SUPFAM" id="SSF52210">
    <property type="entry name" value="Succinyl-CoA synthetase domains"/>
    <property type="match status" value="2"/>
</dbReference>
<dbReference type="Gene3D" id="3.40.50.261">
    <property type="entry name" value="Succinyl-CoA synthetase domains"/>
    <property type="match status" value="2"/>
</dbReference>
<dbReference type="Pfam" id="PF13607">
    <property type="entry name" value="Succ_CoA_lig"/>
    <property type="match status" value="1"/>
</dbReference>